<dbReference type="FunFam" id="3.40.50.2000:FF:000027">
    <property type="entry name" value="Glycosyltransferase"/>
    <property type="match status" value="1"/>
</dbReference>
<name>A0A7N2M118_QUELO</name>
<feature type="domain" description="Glycosyltransferase N-terminal" evidence="5">
    <location>
        <begin position="12"/>
        <end position="135"/>
    </location>
</feature>
<proteinExistence type="inferred from homology"/>
<evidence type="ECO:0000313" key="6">
    <source>
        <dbReference type="EnsemblPlants" id="QL06p048732:mrna"/>
    </source>
</evidence>
<dbReference type="SUPFAM" id="SSF53756">
    <property type="entry name" value="UDP-Glycosyltransferase/glycogen phosphorylase"/>
    <property type="match status" value="1"/>
</dbReference>
<dbReference type="AlphaFoldDB" id="A0A7N2M118"/>
<keyword evidence="3" id="KW-0328">Glycosyltransferase</keyword>
<dbReference type="PANTHER" id="PTHR11926">
    <property type="entry name" value="GLUCOSYL/GLUCURONOSYL TRANSFERASES"/>
    <property type="match status" value="1"/>
</dbReference>
<dbReference type="Pfam" id="PF00201">
    <property type="entry name" value="UDPGT"/>
    <property type="match status" value="1"/>
</dbReference>
<reference evidence="6 7" key="1">
    <citation type="journal article" date="2016" name="G3 (Bethesda)">
        <title>First Draft Assembly and Annotation of the Genome of a California Endemic Oak Quercus lobata Nee (Fagaceae).</title>
        <authorList>
            <person name="Sork V.L."/>
            <person name="Fitz-Gibbon S.T."/>
            <person name="Puiu D."/>
            <person name="Crepeau M."/>
            <person name="Gugger P.F."/>
            <person name="Sherman R."/>
            <person name="Stevens K."/>
            <person name="Langley C.H."/>
            <person name="Pellegrini M."/>
            <person name="Salzberg S.L."/>
        </authorList>
    </citation>
    <scope>NUCLEOTIDE SEQUENCE [LARGE SCALE GENOMIC DNA]</scope>
    <source>
        <strain evidence="6 7">cv. SW786</strain>
    </source>
</reference>
<evidence type="ECO:0000313" key="7">
    <source>
        <dbReference type="Proteomes" id="UP000594261"/>
    </source>
</evidence>
<dbReference type="GO" id="GO:0080044">
    <property type="term" value="F:quercetin 7-O-glucosyltransferase activity"/>
    <property type="evidence" value="ECO:0007669"/>
    <property type="project" value="TreeGrafter"/>
</dbReference>
<dbReference type="OMA" id="QQFWTAS"/>
<dbReference type="InterPro" id="IPR002213">
    <property type="entry name" value="UDP_glucos_trans"/>
</dbReference>
<organism evidence="6 7">
    <name type="scientific">Quercus lobata</name>
    <name type="common">Valley oak</name>
    <dbReference type="NCBI Taxonomy" id="97700"/>
    <lineage>
        <taxon>Eukaryota</taxon>
        <taxon>Viridiplantae</taxon>
        <taxon>Streptophyta</taxon>
        <taxon>Embryophyta</taxon>
        <taxon>Tracheophyta</taxon>
        <taxon>Spermatophyta</taxon>
        <taxon>Magnoliopsida</taxon>
        <taxon>eudicotyledons</taxon>
        <taxon>Gunneridae</taxon>
        <taxon>Pentapetalae</taxon>
        <taxon>rosids</taxon>
        <taxon>fabids</taxon>
        <taxon>Fagales</taxon>
        <taxon>Fagaceae</taxon>
        <taxon>Quercus</taxon>
    </lineage>
</organism>
<dbReference type="FunFam" id="3.40.50.2000:FF:000055">
    <property type="entry name" value="Glycosyltransferase"/>
    <property type="match status" value="1"/>
</dbReference>
<evidence type="ECO:0000259" key="5">
    <source>
        <dbReference type="Pfam" id="PF26168"/>
    </source>
</evidence>
<keyword evidence="2 3" id="KW-0808">Transferase</keyword>
<dbReference type="Proteomes" id="UP000594261">
    <property type="component" value="Chromosome 6"/>
</dbReference>
<keyword evidence="7" id="KW-1185">Reference proteome</keyword>
<dbReference type="Pfam" id="PF26168">
    <property type="entry name" value="Glyco_transf_N"/>
    <property type="match status" value="1"/>
</dbReference>
<dbReference type="GO" id="GO:0080043">
    <property type="term" value="F:quercetin 3-O-glucosyltransferase activity"/>
    <property type="evidence" value="ECO:0007669"/>
    <property type="project" value="TreeGrafter"/>
</dbReference>
<dbReference type="Gene3D" id="3.40.50.2000">
    <property type="entry name" value="Glycogen Phosphorylase B"/>
    <property type="match status" value="2"/>
</dbReference>
<sequence>MGSAETQKPHAVCVPYPSQGHVTPMMRLAKLLHSRGFHITFVNTEFNHRRLIRSKGLEYIKGLPDFQFETIPDGLPPSDSDADSDAIQYVPGLCDSTRKNCLAPFKELVLKLNSSSEVPLVTCIVSDGVMSFAIKVGEELGIPEVQFWTTSACGYMGFLYFSELIKKGIIPFKDETFKYDGTLETPINWIPGLKNIRLMDLPSFIRTTDITETMFDFMGSEARNCLNSPAIIFNTFEEFEHDVLEAIAAIFPRIYNIGPLSLLEQHVPESQFMSMSANLWKEDPKCIQWLDKWEPNSVVYVNYGSVTIMTEQHFNEFAWGLANSKHPFLWIVRPDVVMGDSEILAENFFEETKDRAFLTSWCPQDQVLAHPSIGVFLTHCGWNSTLESVCAGVPIICWPFFADQQPNCRYACTTWGIGMEINHDVKREEIEALVKEMLEGDKGKETKQKALEWKKKAVEATDIGGSSYKDFERLIKEALYVGK</sequence>
<dbReference type="RefSeq" id="XP_030923745.1">
    <property type="nucleotide sequence ID" value="XM_031067885.1"/>
</dbReference>
<protein>
    <recommendedName>
        <fullName evidence="4">Glycosyltransferase</fullName>
        <ecNumber evidence="4">2.4.1.-</ecNumber>
    </recommendedName>
</protein>
<evidence type="ECO:0000256" key="1">
    <source>
        <dbReference type="ARBA" id="ARBA00009995"/>
    </source>
</evidence>
<comment type="similarity">
    <text evidence="1 3">Belongs to the UDP-glycosyltransferase family.</text>
</comment>
<dbReference type="InParanoid" id="A0A7N2M118"/>
<evidence type="ECO:0000256" key="4">
    <source>
        <dbReference type="RuleBase" id="RU362057"/>
    </source>
</evidence>
<dbReference type="KEGG" id="qlo:115950661"/>
<dbReference type="EnsemblPlants" id="QL06p048732:mrna">
    <property type="protein sequence ID" value="QL06p048732:mrna"/>
    <property type="gene ID" value="QL06p048732"/>
</dbReference>
<dbReference type="CDD" id="cd03784">
    <property type="entry name" value="GT1_Gtf-like"/>
    <property type="match status" value="1"/>
</dbReference>
<accession>A0A7N2M118</accession>
<dbReference type="OrthoDB" id="5835829at2759"/>
<dbReference type="GeneID" id="115950661"/>
<dbReference type="Gramene" id="QL06p048732:mrna">
    <property type="protein sequence ID" value="QL06p048732:mrna"/>
    <property type="gene ID" value="QL06p048732"/>
</dbReference>
<gene>
    <name evidence="6" type="primary">LOC115950661</name>
</gene>
<evidence type="ECO:0000256" key="2">
    <source>
        <dbReference type="ARBA" id="ARBA00022679"/>
    </source>
</evidence>
<dbReference type="PANTHER" id="PTHR11926:SF1512">
    <property type="entry name" value="GLYCOSYLTRANSFERASE"/>
    <property type="match status" value="1"/>
</dbReference>
<evidence type="ECO:0000256" key="3">
    <source>
        <dbReference type="RuleBase" id="RU003718"/>
    </source>
</evidence>
<dbReference type="InterPro" id="IPR058980">
    <property type="entry name" value="Glyco_transf_N"/>
</dbReference>
<dbReference type="InterPro" id="IPR035595">
    <property type="entry name" value="UDP_glycos_trans_CS"/>
</dbReference>
<dbReference type="PROSITE" id="PS00375">
    <property type="entry name" value="UDPGT"/>
    <property type="match status" value="1"/>
</dbReference>
<dbReference type="EMBL" id="LRBV02000006">
    <property type="status" value="NOT_ANNOTATED_CDS"/>
    <property type="molecule type" value="Genomic_DNA"/>
</dbReference>
<dbReference type="EC" id="2.4.1.-" evidence="4"/>
<reference evidence="6" key="2">
    <citation type="submission" date="2021-01" db="UniProtKB">
        <authorList>
            <consortium name="EnsemblPlants"/>
        </authorList>
    </citation>
    <scope>IDENTIFICATION</scope>
</reference>